<organism evidence="2 3">
    <name type="scientific">Massilia phyllostachyos</name>
    <dbReference type="NCBI Taxonomy" id="2898585"/>
    <lineage>
        <taxon>Bacteria</taxon>
        <taxon>Pseudomonadati</taxon>
        <taxon>Pseudomonadota</taxon>
        <taxon>Betaproteobacteria</taxon>
        <taxon>Burkholderiales</taxon>
        <taxon>Oxalobacteraceae</taxon>
        <taxon>Telluria group</taxon>
        <taxon>Massilia</taxon>
    </lineage>
</organism>
<gene>
    <name evidence="2" type="ORF">LQ564_00945</name>
</gene>
<accession>A0ABS8Q1K4</accession>
<sequence>MNKLAFLFPLALLAACGSTNSYLAQKNTTVEMYQILASRLVGTPEEWITKTIRDMVRSIETAAQARSRYVEGQPKLGPEPAIAQLDS</sequence>
<dbReference type="RefSeq" id="WP_231056220.1">
    <property type="nucleotide sequence ID" value="NZ_JAJNOC010000001.1"/>
</dbReference>
<evidence type="ECO:0000256" key="1">
    <source>
        <dbReference type="SAM" id="SignalP"/>
    </source>
</evidence>
<keyword evidence="1" id="KW-0732">Signal</keyword>
<proteinExistence type="predicted"/>
<feature type="signal peptide" evidence="1">
    <location>
        <begin position="1"/>
        <end position="24"/>
    </location>
</feature>
<feature type="chain" id="PRO_5047253089" evidence="1">
    <location>
        <begin position="25"/>
        <end position="87"/>
    </location>
</feature>
<evidence type="ECO:0000313" key="2">
    <source>
        <dbReference type="EMBL" id="MCD2514876.1"/>
    </source>
</evidence>
<dbReference type="EMBL" id="JAJNOC010000001">
    <property type="protein sequence ID" value="MCD2514876.1"/>
    <property type="molecule type" value="Genomic_DNA"/>
</dbReference>
<comment type="caution">
    <text evidence="2">The sequence shown here is derived from an EMBL/GenBank/DDBJ whole genome shotgun (WGS) entry which is preliminary data.</text>
</comment>
<name>A0ABS8Q1K4_9BURK</name>
<dbReference type="Proteomes" id="UP001179361">
    <property type="component" value="Unassembled WGS sequence"/>
</dbReference>
<protein>
    <submittedName>
        <fullName evidence="2">Uncharacterized protein</fullName>
    </submittedName>
</protein>
<evidence type="ECO:0000313" key="3">
    <source>
        <dbReference type="Proteomes" id="UP001179361"/>
    </source>
</evidence>
<reference evidence="2" key="1">
    <citation type="submission" date="2021-11" db="EMBL/GenBank/DDBJ databases">
        <title>The complete genome of Massilia sp sp. G4R7.</title>
        <authorList>
            <person name="Liu L."/>
            <person name="Yue J."/>
            <person name="Yuan J."/>
            <person name="Yang F."/>
            <person name="Li L."/>
        </authorList>
    </citation>
    <scope>NUCLEOTIDE SEQUENCE</scope>
    <source>
        <strain evidence="2">G4R7</strain>
    </source>
</reference>
<keyword evidence="3" id="KW-1185">Reference proteome</keyword>
<dbReference type="PROSITE" id="PS51257">
    <property type="entry name" value="PROKAR_LIPOPROTEIN"/>
    <property type="match status" value="1"/>
</dbReference>